<evidence type="ECO:0000256" key="8">
    <source>
        <dbReference type="RuleBase" id="RU003664"/>
    </source>
</evidence>
<evidence type="ECO:0000259" key="9">
    <source>
        <dbReference type="Pfam" id="PF02875"/>
    </source>
</evidence>
<dbReference type="EMBL" id="BMIY01000009">
    <property type="protein sequence ID" value="GFZ78795.1"/>
    <property type="molecule type" value="Genomic_DNA"/>
</dbReference>
<evidence type="ECO:0000256" key="6">
    <source>
        <dbReference type="ARBA" id="ARBA00022840"/>
    </source>
</evidence>
<dbReference type="AlphaFoldDB" id="A0A916VJH6"/>
<dbReference type="GO" id="GO:0005524">
    <property type="term" value="F:ATP binding"/>
    <property type="evidence" value="ECO:0007669"/>
    <property type="project" value="UniProtKB-UniRule"/>
</dbReference>
<dbReference type="InterPro" id="IPR005762">
    <property type="entry name" value="MurD"/>
</dbReference>
<dbReference type="Gene3D" id="3.90.190.20">
    <property type="entry name" value="Mur ligase, C-terminal domain"/>
    <property type="match status" value="1"/>
</dbReference>
<keyword evidence="5 7" id="KW-0547">Nucleotide-binding</keyword>
<dbReference type="InterPro" id="IPR036615">
    <property type="entry name" value="Mur_ligase_C_dom_sf"/>
</dbReference>
<dbReference type="Pfam" id="PF21799">
    <property type="entry name" value="MurD-like_N"/>
    <property type="match status" value="1"/>
</dbReference>
<keyword evidence="3 7" id="KW-0963">Cytoplasm</keyword>
<dbReference type="GO" id="GO:0009252">
    <property type="term" value="P:peptidoglycan biosynthetic process"/>
    <property type="evidence" value="ECO:0007669"/>
    <property type="project" value="UniProtKB-UniRule"/>
</dbReference>
<feature type="binding site" evidence="7">
    <location>
        <begin position="117"/>
        <end position="123"/>
    </location>
    <ligand>
        <name>ATP</name>
        <dbReference type="ChEBI" id="CHEBI:30616"/>
    </ligand>
</feature>
<dbReference type="SUPFAM" id="SSF53244">
    <property type="entry name" value="MurD-like peptide ligases, peptide-binding domain"/>
    <property type="match status" value="1"/>
</dbReference>
<dbReference type="EC" id="6.3.2.9" evidence="7 8"/>
<dbReference type="GO" id="GO:0008360">
    <property type="term" value="P:regulation of cell shape"/>
    <property type="evidence" value="ECO:0007669"/>
    <property type="project" value="UniProtKB-KW"/>
</dbReference>
<comment type="pathway">
    <text evidence="2 7 8">Cell wall biogenesis; peptidoglycan biosynthesis.</text>
</comment>
<comment type="similarity">
    <text evidence="7">Belongs to the MurCDEF family.</text>
</comment>
<comment type="subcellular location">
    <subcellularLocation>
        <location evidence="1 7 8">Cytoplasm</location>
    </subcellularLocation>
</comment>
<keyword evidence="6 7" id="KW-0067">ATP-binding</keyword>
<evidence type="ECO:0000256" key="2">
    <source>
        <dbReference type="ARBA" id="ARBA00004752"/>
    </source>
</evidence>
<dbReference type="PANTHER" id="PTHR43692:SF1">
    <property type="entry name" value="UDP-N-ACETYLMURAMOYLALANINE--D-GLUTAMATE LIGASE"/>
    <property type="match status" value="1"/>
</dbReference>
<keyword evidence="7 8" id="KW-0132">Cell division</keyword>
<name>A0A916VJH6_9GAMM</name>
<proteinExistence type="inferred from homology"/>
<dbReference type="GO" id="GO:0071555">
    <property type="term" value="P:cell wall organization"/>
    <property type="evidence" value="ECO:0007669"/>
    <property type="project" value="UniProtKB-KW"/>
</dbReference>
<dbReference type="SUPFAM" id="SSF51984">
    <property type="entry name" value="MurCD N-terminal domain"/>
    <property type="match status" value="1"/>
</dbReference>
<dbReference type="Pfam" id="PF02875">
    <property type="entry name" value="Mur_ligase_C"/>
    <property type="match status" value="1"/>
</dbReference>
<dbReference type="InterPro" id="IPR013221">
    <property type="entry name" value="Mur_ligase_cen"/>
</dbReference>
<dbReference type="SUPFAM" id="SSF53623">
    <property type="entry name" value="MurD-like peptide ligases, catalytic domain"/>
    <property type="match status" value="1"/>
</dbReference>
<dbReference type="Gene3D" id="3.40.50.720">
    <property type="entry name" value="NAD(P)-binding Rossmann-like Domain"/>
    <property type="match status" value="1"/>
</dbReference>
<gene>
    <name evidence="7 11" type="primary">murD</name>
    <name evidence="11" type="ORF">GCM10011403_22400</name>
</gene>
<dbReference type="Proteomes" id="UP000627715">
    <property type="component" value="Unassembled WGS sequence"/>
</dbReference>
<comment type="function">
    <text evidence="7 8">Cell wall formation. Catalyzes the addition of glutamate to the nucleotide precursor UDP-N-acetylmuramoyl-L-alanine (UMA).</text>
</comment>
<keyword evidence="4 7" id="KW-0436">Ligase</keyword>
<dbReference type="OrthoDB" id="9809796at2"/>
<feature type="domain" description="Mur ligase central" evidence="10">
    <location>
        <begin position="115"/>
        <end position="292"/>
    </location>
</feature>
<evidence type="ECO:0000256" key="5">
    <source>
        <dbReference type="ARBA" id="ARBA00022741"/>
    </source>
</evidence>
<dbReference type="RefSeq" id="WP_068810373.1">
    <property type="nucleotide sequence ID" value="NZ_BMIY01000009.1"/>
</dbReference>
<reference evidence="11" key="1">
    <citation type="journal article" date="2014" name="Int. J. Syst. Evol. Microbiol.">
        <title>Complete genome sequence of Corynebacterium casei LMG S-19264T (=DSM 44701T), isolated from a smear-ripened cheese.</title>
        <authorList>
            <consortium name="US DOE Joint Genome Institute (JGI-PGF)"/>
            <person name="Walter F."/>
            <person name="Albersmeier A."/>
            <person name="Kalinowski J."/>
            <person name="Ruckert C."/>
        </authorList>
    </citation>
    <scope>NUCLEOTIDE SEQUENCE</scope>
    <source>
        <strain evidence="11">CGMCC 1.15425</strain>
    </source>
</reference>
<evidence type="ECO:0000313" key="11">
    <source>
        <dbReference type="EMBL" id="GFZ78795.1"/>
    </source>
</evidence>
<evidence type="ECO:0000313" key="12">
    <source>
        <dbReference type="Proteomes" id="UP000627715"/>
    </source>
</evidence>
<keyword evidence="7 8" id="KW-0133">Cell shape</keyword>
<dbReference type="InterPro" id="IPR004101">
    <property type="entry name" value="Mur_ligase_C"/>
</dbReference>
<accession>A0A916VJH6</accession>
<keyword evidence="7 8" id="KW-0961">Cell wall biogenesis/degradation</keyword>
<dbReference type="Gene3D" id="3.40.1190.10">
    <property type="entry name" value="Mur-like, catalytic domain"/>
    <property type="match status" value="1"/>
</dbReference>
<dbReference type="PROSITE" id="PS51257">
    <property type="entry name" value="PROKAR_LIPOPROTEIN"/>
    <property type="match status" value="1"/>
</dbReference>
<keyword evidence="12" id="KW-1185">Reference proteome</keyword>
<comment type="catalytic activity">
    <reaction evidence="7 8">
        <text>UDP-N-acetyl-alpha-D-muramoyl-L-alanine + D-glutamate + ATP = UDP-N-acetyl-alpha-D-muramoyl-L-alanyl-D-glutamate + ADP + phosphate + H(+)</text>
        <dbReference type="Rhea" id="RHEA:16429"/>
        <dbReference type="ChEBI" id="CHEBI:15378"/>
        <dbReference type="ChEBI" id="CHEBI:29986"/>
        <dbReference type="ChEBI" id="CHEBI:30616"/>
        <dbReference type="ChEBI" id="CHEBI:43474"/>
        <dbReference type="ChEBI" id="CHEBI:83898"/>
        <dbReference type="ChEBI" id="CHEBI:83900"/>
        <dbReference type="ChEBI" id="CHEBI:456216"/>
        <dbReference type="EC" id="6.3.2.9"/>
    </reaction>
</comment>
<dbReference type="Pfam" id="PF08245">
    <property type="entry name" value="Mur_ligase_M"/>
    <property type="match status" value="1"/>
</dbReference>
<dbReference type="InterPro" id="IPR036565">
    <property type="entry name" value="Mur-like_cat_sf"/>
</dbReference>
<keyword evidence="7 8" id="KW-0131">Cell cycle</keyword>
<evidence type="ECO:0000259" key="10">
    <source>
        <dbReference type="Pfam" id="PF08245"/>
    </source>
</evidence>
<dbReference type="PANTHER" id="PTHR43692">
    <property type="entry name" value="UDP-N-ACETYLMURAMOYLALANINE--D-GLUTAMATE LIGASE"/>
    <property type="match status" value="1"/>
</dbReference>
<dbReference type="GO" id="GO:0008764">
    <property type="term" value="F:UDP-N-acetylmuramoylalanine-D-glutamate ligase activity"/>
    <property type="evidence" value="ECO:0007669"/>
    <property type="project" value="UniProtKB-UniRule"/>
</dbReference>
<protein>
    <recommendedName>
        <fullName evidence="7 8">UDP-N-acetylmuramoylalanine--D-glutamate ligase</fullName>
        <ecNumber evidence="7 8">6.3.2.9</ecNumber>
    </recommendedName>
    <alternativeName>
        <fullName evidence="7">D-glutamic acid-adding enzyme</fullName>
    </alternativeName>
    <alternativeName>
        <fullName evidence="7">UDP-N-acetylmuramoyl-L-alanyl-D-glutamate synthetase</fullName>
    </alternativeName>
</protein>
<evidence type="ECO:0000256" key="7">
    <source>
        <dbReference type="HAMAP-Rule" id="MF_00639"/>
    </source>
</evidence>
<dbReference type="HAMAP" id="MF_00639">
    <property type="entry name" value="MurD"/>
    <property type="match status" value="1"/>
</dbReference>
<comment type="caution">
    <text evidence="11">The sequence shown here is derived from an EMBL/GenBank/DDBJ whole genome shotgun (WGS) entry which is preliminary data.</text>
</comment>
<dbReference type="GO" id="GO:0005737">
    <property type="term" value="C:cytoplasm"/>
    <property type="evidence" value="ECO:0007669"/>
    <property type="project" value="UniProtKB-SubCell"/>
</dbReference>
<evidence type="ECO:0000256" key="4">
    <source>
        <dbReference type="ARBA" id="ARBA00022598"/>
    </source>
</evidence>
<evidence type="ECO:0000256" key="1">
    <source>
        <dbReference type="ARBA" id="ARBA00004496"/>
    </source>
</evidence>
<feature type="domain" description="Mur ligase C-terminal" evidence="9">
    <location>
        <begin position="314"/>
        <end position="430"/>
    </location>
</feature>
<sequence>MVTRQERQQYKVIVGLGSTGLSCARFFHAQGIPFRVVDSRFSPPCLATLEVEFPFVDVELGGFSEETLLSADELVVSPGVSLATPEIAKAINSGIPVTGDIDIFRHYCKQPLVAITGSNGKSTVVTLLAEMAQHAGLNMGVGGNLDGRASMPALDMLSSEEREIYLLELSSFQLETTQHLNADIAAILNISEDHMDRYESMHEYRQAKLRIFDGCKTAVVNRNDESTLPPGTFGGEVISIGFDIPLSNEFGIRVLEEREWLVKGEDCLIALDEMKLVGRHNVANAMVALAVAMQIGIPLVYAVETLKQFQGLPHRCQWVRSLRGVDYYNDSKGTNVSATCQAIAGVAEKIQGDVYLIAGGLAKEADFGPLVPLLRNYVSRVVLIGRDRQLIADAIADAVVTEFAESLEEAISTCRELAIAGDAVLLSPACASQDMFKDFAHRGRVFVATTEGLQ</sequence>
<evidence type="ECO:0000256" key="3">
    <source>
        <dbReference type="ARBA" id="ARBA00022490"/>
    </source>
</evidence>
<dbReference type="GO" id="GO:0051301">
    <property type="term" value="P:cell division"/>
    <property type="evidence" value="ECO:0007669"/>
    <property type="project" value="UniProtKB-KW"/>
</dbReference>
<keyword evidence="7 8" id="KW-0573">Peptidoglycan synthesis</keyword>
<reference evidence="11" key="2">
    <citation type="submission" date="2020-09" db="EMBL/GenBank/DDBJ databases">
        <authorList>
            <person name="Sun Q."/>
            <person name="Zhou Y."/>
        </authorList>
    </citation>
    <scope>NUCLEOTIDE SEQUENCE</scope>
    <source>
        <strain evidence="11">CGMCC 1.15425</strain>
    </source>
</reference>
<organism evidence="11 12">
    <name type="scientific">Pseudohongiella nitratireducens</name>
    <dbReference type="NCBI Taxonomy" id="1768907"/>
    <lineage>
        <taxon>Bacteria</taxon>
        <taxon>Pseudomonadati</taxon>
        <taxon>Pseudomonadota</taxon>
        <taxon>Gammaproteobacteria</taxon>
        <taxon>Pseudomonadales</taxon>
        <taxon>Pseudohongiellaceae</taxon>
        <taxon>Pseudohongiella</taxon>
    </lineage>
</organism>
<dbReference type="NCBIfam" id="TIGR01087">
    <property type="entry name" value="murD"/>
    <property type="match status" value="1"/>
</dbReference>